<evidence type="ECO:0000256" key="1">
    <source>
        <dbReference type="ARBA" id="ARBA00022737"/>
    </source>
</evidence>
<dbReference type="Proteomes" id="UP000000377">
    <property type="component" value="Chromosome"/>
</dbReference>
<reference evidence="4 5" key="1">
    <citation type="journal article" date="2010" name="J. Bacteriol.">
        <title>Genome sequence of the milbemycin-producing bacterium Streptomyces bingchenggensis.</title>
        <authorList>
            <person name="Wang X.J."/>
            <person name="Yan Y.J."/>
            <person name="Zhang B."/>
            <person name="An J."/>
            <person name="Wang J.J."/>
            <person name="Tian J."/>
            <person name="Jiang L."/>
            <person name="Chen Y.H."/>
            <person name="Huang S.X."/>
            <person name="Yin M."/>
            <person name="Zhang J."/>
            <person name="Gao A.L."/>
            <person name="Liu C.X."/>
            <person name="Zhu Z.X."/>
            <person name="Xiang W.S."/>
        </authorList>
    </citation>
    <scope>NUCLEOTIDE SEQUENCE [LARGE SCALE GENOMIC DNA]</scope>
    <source>
        <strain evidence="4 5">BCW-1</strain>
    </source>
</reference>
<dbReference type="PATRIC" id="fig|749414.3.peg.28"/>
<dbReference type="Pfam" id="PF13181">
    <property type="entry name" value="TPR_8"/>
    <property type="match status" value="1"/>
</dbReference>
<dbReference type="InterPro" id="IPR051012">
    <property type="entry name" value="CellSynth/LPSAsmb/PSIAsmb"/>
</dbReference>
<keyword evidence="1" id="KW-0677">Repeat</keyword>
<evidence type="ECO:0000256" key="2">
    <source>
        <dbReference type="ARBA" id="ARBA00022803"/>
    </source>
</evidence>
<dbReference type="KEGG" id="sbh:SBI_00029"/>
<accession>D7BSX3</accession>
<dbReference type="InterPro" id="IPR019734">
    <property type="entry name" value="TPR_rpt"/>
</dbReference>
<feature type="repeat" description="TPR" evidence="3">
    <location>
        <begin position="891"/>
        <end position="924"/>
    </location>
</feature>
<dbReference type="InterPro" id="IPR011990">
    <property type="entry name" value="TPR-like_helical_dom_sf"/>
</dbReference>
<feature type="repeat" description="TPR" evidence="3">
    <location>
        <begin position="741"/>
        <end position="774"/>
    </location>
</feature>
<dbReference type="RefSeq" id="WP_014172629.1">
    <property type="nucleotide sequence ID" value="NC_016582.1"/>
</dbReference>
<dbReference type="EMBL" id="CP002047">
    <property type="protein sequence ID" value="ADI03150.1"/>
    <property type="molecule type" value="Genomic_DNA"/>
</dbReference>
<organism evidence="4 5">
    <name type="scientific">Streptomyces bingchenggensis (strain BCW-1)</name>
    <dbReference type="NCBI Taxonomy" id="749414"/>
    <lineage>
        <taxon>Bacteria</taxon>
        <taxon>Bacillati</taxon>
        <taxon>Actinomycetota</taxon>
        <taxon>Actinomycetes</taxon>
        <taxon>Kitasatosporales</taxon>
        <taxon>Streptomycetaceae</taxon>
        <taxon>Streptomyces</taxon>
    </lineage>
</organism>
<dbReference type="SUPFAM" id="SSF48452">
    <property type="entry name" value="TPR-like"/>
    <property type="match status" value="1"/>
</dbReference>
<dbReference type="PANTHER" id="PTHR45586:SF1">
    <property type="entry name" value="LIPOPOLYSACCHARIDE ASSEMBLY PROTEIN B"/>
    <property type="match status" value="1"/>
</dbReference>
<evidence type="ECO:0000313" key="5">
    <source>
        <dbReference type="Proteomes" id="UP000000377"/>
    </source>
</evidence>
<evidence type="ECO:0000256" key="3">
    <source>
        <dbReference type="PROSITE-ProRule" id="PRU00339"/>
    </source>
</evidence>
<dbReference type="eggNOG" id="COG0457">
    <property type="taxonomic scope" value="Bacteria"/>
</dbReference>
<dbReference type="Gene3D" id="1.25.40.10">
    <property type="entry name" value="Tetratricopeptide repeat domain"/>
    <property type="match status" value="3"/>
</dbReference>
<dbReference type="SMART" id="SM00028">
    <property type="entry name" value="TPR"/>
    <property type="match status" value="6"/>
</dbReference>
<protein>
    <submittedName>
        <fullName evidence="4">TPR repeat-containing protein</fullName>
    </submittedName>
</protein>
<keyword evidence="5" id="KW-1185">Reference proteome</keyword>
<sequence length="976" mass="105647">MVDGSSGVDSGYQAHRAAFAVFAEQLRKGDRRAALAAAHAVHDQVLAARHLNLRGVALNCVGLAQFELGEFAAAVESHQRAKDLSRRSDVRGFAALRANLARIAAGESVAYPQVWEADSAPGQLAALARSEHPHLAPAAGVELGRLLCGEQHFLAAIRAYWAVVDSGHPWFRPRAAAPLAKLLREAGDHEGASRVLDYASPEADAPDLVDLALAPLDDPEEPPFWLAPVRSGLGHYRAGDLTAARAELRAVAAGDWRHAAHQAGTVLAGIELRHGDLTAARQLLGDLAETADFTHGPRAAVALAILDAAEAAPPDTTTTVGPVSALARYLTRDQDVLADLEALAQGRHPLAGVFAALLGDLLDDGRPGSGAAHWQDRAVQSKDRLAVGYTAYLTATNLTMWDNTERVVDALAEACESAPAVLPWAAVRLGEANLADSYGSGDSQSFFQGVLDTGHRALVPRAAAGLFNSSPADSWSAEERYELAEELLTGDLPAEAVPPLAWLAAEKLITYEDDLDGGREALERIPESDPEFGAPALAVRLLLDEEADGMRAVFERLARWDDRSLEMASECCMSVLWKLPDESAVTRRALLVLADLGDQSAPLAHKVWERLIKVCQIQHDLDGELAAREASNLRLDRHPGSGVLEAARRFYLDGDLDQAVELYQRVSTEEFPEARSKAAVDLGVLLRHQGRHEEAQELPAADVHPQYCFRLGTDLEGAGRIDEAILAWELIADTDDITWAVRAHYYLGKAHADRGEFDAAIAAYQRAGATEDSSFRGRAWYELGCLYQDQGNLALAKEAQQRGADVAARLGKDGETVLGGCKLRLAQLSTLSGETEDARRRYLDMVDNADRGTAAMGAMMLGGDAKDRRDVAEAQRWYQWVIDSGDLFQRQLALAHLGELYYWVGDRDQSREFYQRTLDSTRSNPDLVAEAAYRLGEMAGEDGDTDQAVRYLERARDTGDATFGPQASQLLGRLTG</sequence>
<dbReference type="PANTHER" id="PTHR45586">
    <property type="entry name" value="TPR REPEAT-CONTAINING PROTEIN PA4667"/>
    <property type="match status" value="1"/>
</dbReference>
<dbReference type="STRING" id="749414.SBI_00029"/>
<dbReference type="AlphaFoldDB" id="D7BSX3"/>
<gene>
    <name evidence="4" type="ordered locus">SBI_00029</name>
</gene>
<evidence type="ECO:0000313" key="4">
    <source>
        <dbReference type="EMBL" id="ADI03150.1"/>
    </source>
</evidence>
<dbReference type="HOGENOM" id="CLU_304405_0_0_11"/>
<dbReference type="SUPFAM" id="SSF81901">
    <property type="entry name" value="HCP-like"/>
    <property type="match status" value="1"/>
</dbReference>
<dbReference type="PROSITE" id="PS50005">
    <property type="entry name" value="TPR"/>
    <property type="match status" value="2"/>
</dbReference>
<keyword evidence="2 3" id="KW-0802">TPR repeat</keyword>
<dbReference type="Pfam" id="PF13424">
    <property type="entry name" value="TPR_12"/>
    <property type="match status" value="1"/>
</dbReference>
<proteinExistence type="predicted"/>
<name>D7BSX3_STRBB</name>